<dbReference type="CDD" id="cd00761">
    <property type="entry name" value="Glyco_tranf_GTA_type"/>
    <property type="match status" value="1"/>
</dbReference>
<dbReference type="SUPFAM" id="SSF53448">
    <property type="entry name" value="Nucleotide-diphospho-sugar transferases"/>
    <property type="match status" value="1"/>
</dbReference>
<dbReference type="GO" id="GO:0016758">
    <property type="term" value="F:hexosyltransferase activity"/>
    <property type="evidence" value="ECO:0007669"/>
    <property type="project" value="UniProtKB-ARBA"/>
</dbReference>
<dbReference type="InterPro" id="IPR029044">
    <property type="entry name" value="Nucleotide-diphossugar_trans"/>
</dbReference>
<name>A0A285UVH0_9STAP</name>
<protein>
    <submittedName>
        <fullName evidence="3">Glycosyltransferase involved in cell wall bisynthesis</fullName>
    </submittedName>
</protein>
<evidence type="ECO:0000259" key="2">
    <source>
        <dbReference type="Pfam" id="PF00535"/>
    </source>
</evidence>
<dbReference type="AlphaFoldDB" id="A0A285UVH0"/>
<evidence type="ECO:0000313" key="4">
    <source>
        <dbReference type="Proteomes" id="UP000219412"/>
    </source>
</evidence>
<keyword evidence="3" id="KW-0808">Transferase</keyword>
<dbReference type="Pfam" id="PF00535">
    <property type="entry name" value="Glycos_transf_2"/>
    <property type="match status" value="1"/>
</dbReference>
<sequence>MISICTPTFNRGYTLNRVYCSLVRQEHEDFEWIIVDDGSTDNTKELVEEFKKENKFPIKYIYQENQGKHIALNKGQDIATKKLFMCLDSDDWLAPNALEQISAYYERVMNNQKLCGIIFTDQNDKGEILGTELPHQEIKNWIDLIYRDKIKGDKCFIFKTDIIQEHPFITFKNNKHMPPTYQHYILSQDYDFYCINEPIKIVEYLPDGISFNIRSKYFNAPENYTYYRKMIHNMIPKLHLKLKNSIHYNITKIMSKNHPQLEADSCSQRLQNILMFPIGYIAFYLLKKKKNGGRSI</sequence>
<dbReference type="PANTHER" id="PTHR22916:SF3">
    <property type="entry name" value="UDP-GLCNAC:BETAGAL BETA-1,3-N-ACETYLGLUCOSAMINYLTRANSFERASE-LIKE PROTEIN 1"/>
    <property type="match status" value="1"/>
</dbReference>
<reference evidence="4" key="1">
    <citation type="submission" date="2017-08" db="EMBL/GenBank/DDBJ databases">
        <authorList>
            <person name="Varghese N."/>
            <person name="Submissions S."/>
        </authorList>
    </citation>
    <scope>NUCLEOTIDE SEQUENCE [LARGE SCALE GENOMIC DNA]</scope>
    <source>
        <strain evidence="4">DSM 23173</strain>
    </source>
</reference>
<dbReference type="RefSeq" id="WP_097042535.1">
    <property type="nucleotide sequence ID" value="NZ_OBQF01000007.1"/>
</dbReference>
<comment type="similarity">
    <text evidence="1">Belongs to the glycosyltransferase 2 family.</text>
</comment>
<dbReference type="Proteomes" id="UP000219412">
    <property type="component" value="Unassembled WGS sequence"/>
</dbReference>
<proteinExistence type="inferred from homology"/>
<feature type="domain" description="Glycosyltransferase 2-like" evidence="2">
    <location>
        <begin position="3"/>
        <end position="155"/>
    </location>
</feature>
<dbReference type="Gene3D" id="3.90.550.10">
    <property type="entry name" value="Spore Coat Polysaccharide Biosynthesis Protein SpsA, Chain A"/>
    <property type="match status" value="1"/>
</dbReference>
<keyword evidence="4" id="KW-1185">Reference proteome</keyword>
<organism evidence="3 4">
    <name type="scientific">Salinicoccus kekensis</name>
    <dbReference type="NCBI Taxonomy" id="714307"/>
    <lineage>
        <taxon>Bacteria</taxon>
        <taxon>Bacillati</taxon>
        <taxon>Bacillota</taxon>
        <taxon>Bacilli</taxon>
        <taxon>Bacillales</taxon>
        <taxon>Staphylococcaceae</taxon>
        <taxon>Salinicoccus</taxon>
    </lineage>
</organism>
<evidence type="ECO:0000313" key="3">
    <source>
        <dbReference type="EMBL" id="SOC44716.1"/>
    </source>
</evidence>
<evidence type="ECO:0000256" key="1">
    <source>
        <dbReference type="ARBA" id="ARBA00006739"/>
    </source>
</evidence>
<dbReference type="InterPro" id="IPR001173">
    <property type="entry name" value="Glyco_trans_2-like"/>
</dbReference>
<dbReference type="EMBL" id="OBQF01000007">
    <property type="protein sequence ID" value="SOC44716.1"/>
    <property type="molecule type" value="Genomic_DNA"/>
</dbReference>
<accession>A0A285UVH0</accession>
<dbReference type="OrthoDB" id="9810303at2"/>
<dbReference type="PANTHER" id="PTHR22916">
    <property type="entry name" value="GLYCOSYLTRANSFERASE"/>
    <property type="match status" value="1"/>
</dbReference>
<gene>
    <name evidence="3" type="ORF">SAMN05878391_2446</name>
</gene>